<accession>A0A512N940</accession>
<keyword evidence="2" id="KW-1185">Reference proteome</keyword>
<dbReference type="RefSeq" id="WP_147149563.1">
    <property type="nucleotide sequence ID" value="NZ_BKAJ01000038.1"/>
</dbReference>
<dbReference type="EMBL" id="BKAJ01000038">
    <property type="protein sequence ID" value="GEP55478.1"/>
    <property type="molecule type" value="Genomic_DNA"/>
</dbReference>
<dbReference type="Proteomes" id="UP000321058">
    <property type="component" value="Unassembled WGS sequence"/>
</dbReference>
<comment type="caution">
    <text evidence="1">The sequence shown here is derived from an EMBL/GenBank/DDBJ whole genome shotgun (WGS) entry which is preliminary data.</text>
</comment>
<dbReference type="AlphaFoldDB" id="A0A512N940"/>
<dbReference type="OrthoDB" id="2853714at2"/>
<proteinExistence type="predicted"/>
<evidence type="ECO:0008006" key="3">
    <source>
        <dbReference type="Google" id="ProtNLM"/>
    </source>
</evidence>
<organism evidence="1 2">
    <name type="scientific">Reyranella soli</name>
    <dbReference type="NCBI Taxonomy" id="1230389"/>
    <lineage>
        <taxon>Bacteria</taxon>
        <taxon>Pseudomonadati</taxon>
        <taxon>Pseudomonadota</taxon>
        <taxon>Alphaproteobacteria</taxon>
        <taxon>Hyphomicrobiales</taxon>
        <taxon>Reyranellaceae</taxon>
        <taxon>Reyranella</taxon>
    </lineage>
</organism>
<sequence>MTPADRFARLPDLLADDTDLQRRGRWVTVDCRVDVGEQPFFLGLENGALAAFERGTRLMRSSAFTIRADKEAWTQHWQVEPPPGWHDLFALTKRGVASMEGDFRPLLQNLQFFKDLLALPRRLSSEG</sequence>
<evidence type="ECO:0000313" key="1">
    <source>
        <dbReference type="EMBL" id="GEP55478.1"/>
    </source>
</evidence>
<gene>
    <name evidence="1" type="ORF">RSO01_26440</name>
</gene>
<name>A0A512N940_9HYPH</name>
<reference evidence="1 2" key="1">
    <citation type="submission" date="2019-07" db="EMBL/GenBank/DDBJ databases">
        <title>Whole genome shotgun sequence of Reyranella soli NBRC 108950.</title>
        <authorList>
            <person name="Hosoyama A."/>
            <person name="Uohara A."/>
            <person name="Ohji S."/>
            <person name="Ichikawa N."/>
        </authorList>
    </citation>
    <scope>NUCLEOTIDE SEQUENCE [LARGE SCALE GENOMIC DNA]</scope>
    <source>
        <strain evidence="1 2">NBRC 108950</strain>
    </source>
</reference>
<protein>
    <recommendedName>
        <fullName evidence="3">SCP2 domain-containing protein</fullName>
    </recommendedName>
</protein>
<evidence type="ECO:0000313" key="2">
    <source>
        <dbReference type="Proteomes" id="UP000321058"/>
    </source>
</evidence>